<dbReference type="InterPro" id="IPR036383">
    <property type="entry name" value="TSP1_rpt_sf"/>
</dbReference>
<dbReference type="PROSITE" id="PS50092">
    <property type="entry name" value="TSP1"/>
    <property type="match status" value="1"/>
</dbReference>
<evidence type="ECO:0008006" key="5">
    <source>
        <dbReference type="Google" id="ProtNLM"/>
    </source>
</evidence>
<evidence type="ECO:0000256" key="2">
    <source>
        <dbReference type="SAM" id="SignalP"/>
    </source>
</evidence>
<name>A0A913WTN9_EXADI</name>
<feature type="transmembrane region" description="Helical" evidence="1">
    <location>
        <begin position="136"/>
        <end position="157"/>
    </location>
</feature>
<dbReference type="AlphaFoldDB" id="A0A913WTN9"/>
<feature type="signal peptide" evidence="2">
    <location>
        <begin position="1"/>
        <end position="18"/>
    </location>
</feature>
<sequence>MKLVGAVLLIVFTSQGEGWRRRRARRPACHAHDCVLSEWSMWSHCSHVCGINEVQRRVRWKIEVESCGGTCHHTLSETRSCNRHCFNGGTPLMGHCKCQDGFTGRCCEYDRRSFEDDDFQQQLTEPTDKSDELSPGAIGAIAVTIIGIVVGVIAYRLRCFCKDSCKNCCNCCNKGRSNNVVHVAERSTSKPTRCMNQNEGGMEHNQPGPRTGTVIVYHC</sequence>
<organism evidence="3 4">
    <name type="scientific">Exaiptasia diaphana</name>
    <name type="common">Tropical sea anemone</name>
    <name type="synonym">Aiptasia pulchella</name>
    <dbReference type="NCBI Taxonomy" id="2652724"/>
    <lineage>
        <taxon>Eukaryota</taxon>
        <taxon>Metazoa</taxon>
        <taxon>Cnidaria</taxon>
        <taxon>Anthozoa</taxon>
        <taxon>Hexacorallia</taxon>
        <taxon>Actiniaria</taxon>
        <taxon>Aiptasiidae</taxon>
        <taxon>Exaiptasia</taxon>
    </lineage>
</organism>
<dbReference type="RefSeq" id="XP_020893949.1">
    <property type="nucleotide sequence ID" value="XM_021038290.2"/>
</dbReference>
<dbReference type="SUPFAM" id="SSF82895">
    <property type="entry name" value="TSP-1 type 1 repeat"/>
    <property type="match status" value="1"/>
</dbReference>
<evidence type="ECO:0000313" key="4">
    <source>
        <dbReference type="Proteomes" id="UP000887567"/>
    </source>
</evidence>
<dbReference type="SMART" id="SM00209">
    <property type="entry name" value="TSP1"/>
    <property type="match status" value="1"/>
</dbReference>
<keyword evidence="4" id="KW-1185">Reference proteome</keyword>
<evidence type="ECO:0000256" key="1">
    <source>
        <dbReference type="SAM" id="Phobius"/>
    </source>
</evidence>
<reference evidence="3" key="1">
    <citation type="submission" date="2022-11" db="UniProtKB">
        <authorList>
            <consortium name="EnsemblMetazoa"/>
        </authorList>
    </citation>
    <scope>IDENTIFICATION</scope>
</reference>
<dbReference type="Gene3D" id="2.20.100.10">
    <property type="entry name" value="Thrombospondin type-1 (TSP1) repeat"/>
    <property type="match status" value="1"/>
</dbReference>
<keyword evidence="2" id="KW-0732">Signal</keyword>
<proteinExistence type="predicted"/>
<dbReference type="GeneID" id="110233047"/>
<dbReference type="OrthoDB" id="5814848at2759"/>
<dbReference type="KEGG" id="epa:110233047"/>
<dbReference type="OMA" id="CGINEVQ"/>
<accession>A0A913WTN9</accession>
<keyword evidence="1" id="KW-0472">Membrane</keyword>
<dbReference type="Proteomes" id="UP000887567">
    <property type="component" value="Unplaced"/>
</dbReference>
<keyword evidence="1" id="KW-0812">Transmembrane</keyword>
<dbReference type="InterPro" id="IPR000884">
    <property type="entry name" value="TSP1_rpt"/>
</dbReference>
<dbReference type="EnsemblMetazoa" id="XM_021038290.2">
    <property type="protein sequence ID" value="XP_020893949.1"/>
    <property type="gene ID" value="LOC110233047"/>
</dbReference>
<feature type="chain" id="PRO_5037103798" description="EGF-like domain-containing protein" evidence="2">
    <location>
        <begin position="19"/>
        <end position="219"/>
    </location>
</feature>
<keyword evidence="1" id="KW-1133">Transmembrane helix</keyword>
<protein>
    <recommendedName>
        <fullName evidence="5">EGF-like domain-containing protein</fullName>
    </recommendedName>
</protein>
<evidence type="ECO:0000313" key="3">
    <source>
        <dbReference type="EnsemblMetazoa" id="XP_020893949.1"/>
    </source>
</evidence>